<dbReference type="EMBL" id="FNFU01000001">
    <property type="protein sequence ID" value="SDJ84183.1"/>
    <property type="molecule type" value="Genomic_DNA"/>
</dbReference>
<protein>
    <recommendedName>
        <fullName evidence="1">DUF2510 domain-containing protein</fullName>
    </recommendedName>
</protein>
<evidence type="ECO:0000259" key="1">
    <source>
        <dbReference type="Pfam" id="PF10708"/>
    </source>
</evidence>
<evidence type="ECO:0000313" key="2">
    <source>
        <dbReference type="EMBL" id="SDJ84183.1"/>
    </source>
</evidence>
<sequence>MTIPNPGWYPNPENGRQVRWWNGVSWSEQRKVRVAEGDGLAGSGADIPAVSHITNATVIADRGRP</sequence>
<dbReference type="STRING" id="386301.SAMN05216282_10148"/>
<evidence type="ECO:0000313" key="3">
    <source>
        <dbReference type="Proteomes" id="UP000198701"/>
    </source>
</evidence>
<accession>A0A1G8X0X9</accession>
<dbReference type="Proteomes" id="UP000198701">
    <property type="component" value="Unassembled WGS sequence"/>
</dbReference>
<gene>
    <name evidence="2" type="ORF">SAMN05216282_10148</name>
</gene>
<keyword evidence="3" id="KW-1185">Reference proteome</keyword>
<dbReference type="AlphaFoldDB" id="A0A1G8X0X9"/>
<proteinExistence type="predicted"/>
<dbReference type="InterPro" id="IPR018929">
    <property type="entry name" value="DUF2510"/>
</dbReference>
<name>A0A1G8X0X9_9MICO</name>
<feature type="domain" description="DUF2510" evidence="1">
    <location>
        <begin position="6"/>
        <end position="31"/>
    </location>
</feature>
<organism evidence="2 3">
    <name type="scientific">Cryobacterium psychrotolerans</name>
    <dbReference type="NCBI Taxonomy" id="386301"/>
    <lineage>
        <taxon>Bacteria</taxon>
        <taxon>Bacillati</taxon>
        <taxon>Actinomycetota</taxon>
        <taxon>Actinomycetes</taxon>
        <taxon>Micrococcales</taxon>
        <taxon>Microbacteriaceae</taxon>
        <taxon>Cryobacterium</taxon>
    </lineage>
</organism>
<reference evidence="2 3" key="1">
    <citation type="submission" date="2016-10" db="EMBL/GenBank/DDBJ databases">
        <authorList>
            <person name="de Groot N.N."/>
        </authorList>
    </citation>
    <scope>NUCLEOTIDE SEQUENCE [LARGE SCALE GENOMIC DNA]</scope>
    <source>
        <strain evidence="2 3">CGMCC 1.5382</strain>
    </source>
</reference>
<dbReference type="Pfam" id="PF10708">
    <property type="entry name" value="DUF2510"/>
    <property type="match status" value="1"/>
</dbReference>
<dbReference type="RefSeq" id="WP_167738585.1">
    <property type="nucleotide sequence ID" value="NZ_FNFU01000001.1"/>
</dbReference>